<organism evidence="5 6">
    <name type="scientific">Pseudomonas fluorescens NCIMB 11764</name>
    <dbReference type="NCBI Taxonomy" id="1221522"/>
    <lineage>
        <taxon>Bacteria</taxon>
        <taxon>Pseudomonadati</taxon>
        <taxon>Pseudomonadota</taxon>
        <taxon>Gammaproteobacteria</taxon>
        <taxon>Pseudomonadales</taxon>
        <taxon>Pseudomonadaceae</taxon>
        <taxon>Pseudomonas</taxon>
    </lineage>
</organism>
<dbReference type="PRINTS" id="PR00035">
    <property type="entry name" value="HTHGNTR"/>
</dbReference>
<name>A0A0K1QYZ4_PSEFL</name>
<dbReference type="Pfam" id="PF07729">
    <property type="entry name" value="FCD"/>
    <property type="match status" value="1"/>
</dbReference>
<evidence type="ECO:0000313" key="6">
    <source>
        <dbReference type="Proteomes" id="UP000017175"/>
    </source>
</evidence>
<dbReference type="Proteomes" id="UP000017175">
    <property type="component" value="Chromosome"/>
</dbReference>
<dbReference type="SMART" id="SM00895">
    <property type="entry name" value="FCD"/>
    <property type="match status" value="1"/>
</dbReference>
<dbReference type="GO" id="GO:0003677">
    <property type="term" value="F:DNA binding"/>
    <property type="evidence" value="ECO:0007669"/>
    <property type="project" value="UniProtKB-KW"/>
</dbReference>
<dbReference type="PROSITE" id="PS50949">
    <property type="entry name" value="HTH_GNTR"/>
    <property type="match status" value="1"/>
</dbReference>
<evidence type="ECO:0000259" key="4">
    <source>
        <dbReference type="PROSITE" id="PS50949"/>
    </source>
</evidence>
<feature type="domain" description="HTH gntR-type" evidence="4">
    <location>
        <begin position="7"/>
        <end position="75"/>
    </location>
</feature>
<keyword evidence="2" id="KW-0238">DNA-binding</keyword>
<dbReference type="EMBL" id="CP010945">
    <property type="protein sequence ID" value="AKV10929.1"/>
    <property type="molecule type" value="Genomic_DNA"/>
</dbReference>
<dbReference type="PANTHER" id="PTHR43537:SF5">
    <property type="entry name" value="UXU OPERON TRANSCRIPTIONAL REGULATOR"/>
    <property type="match status" value="1"/>
</dbReference>
<dbReference type="InterPro" id="IPR036390">
    <property type="entry name" value="WH_DNA-bd_sf"/>
</dbReference>
<evidence type="ECO:0000256" key="3">
    <source>
        <dbReference type="ARBA" id="ARBA00023163"/>
    </source>
</evidence>
<dbReference type="SUPFAM" id="SSF48008">
    <property type="entry name" value="GntR ligand-binding domain-like"/>
    <property type="match status" value="1"/>
</dbReference>
<dbReference type="InterPro" id="IPR036388">
    <property type="entry name" value="WH-like_DNA-bd_sf"/>
</dbReference>
<accession>A0A0K1QYZ4</accession>
<dbReference type="InterPro" id="IPR008920">
    <property type="entry name" value="TF_FadR/GntR_C"/>
</dbReference>
<dbReference type="AlphaFoldDB" id="A0A0K1QYZ4"/>
<sequence>MDTTSTESSFRVVARTIEQQILSGEINPGDILPAEARLAEQLGVNRSTIREAIRVLEQNGFVKREPGRRKLITSIPHSGEISQRLTATMVLNQVTFEELWEAMYALEPAAAAAAAVRGNDEDFAAIEVNLAATRQALEDCASLVELDIEFHELVAKATRNRAIQMARAPLSTLFYPPFYTVMSQLNAGQRLLTAHEHIYQAIRDHDTVNARGWMEKHIQDFERGYELANLNMNSPVHMPER</sequence>
<dbReference type="PANTHER" id="PTHR43537">
    <property type="entry name" value="TRANSCRIPTIONAL REGULATOR, GNTR FAMILY"/>
    <property type="match status" value="1"/>
</dbReference>
<dbReference type="eggNOG" id="COG2186">
    <property type="taxonomic scope" value="Bacteria"/>
</dbReference>
<dbReference type="InterPro" id="IPR011711">
    <property type="entry name" value="GntR_C"/>
</dbReference>
<evidence type="ECO:0000256" key="1">
    <source>
        <dbReference type="ARBA" id="ARBA00023015"/>
    </source>
</evidence>
<dbReference type="SUPFAM" id="SSF46785">
    <property type="entry name" value="Winged helix' DNA-binding domain"/>
    <property type="match status" value="1"/>
</dbReference>
<dbReference type="GO" id="GO:0003700">
    <property type="term" value="F:DNA-binding transcription factor activity"/>
    <property type="evidence" value="ECO:0007669"/>
    <property type="project" value="InterPro"/>
</dbReference>
<evidence type="ECO:0000256" key="2">
    <source>
        <dbReference type="ARBA" id="ARBA00023125"/>
    </source>
</evidence>
<dbReference type="SMART" id="SM00345">
    <property type="entry name" value="HTH_GNTR"/>
    <property type="match status" value="1"/>
</dbReference>
<keyword evidence="3" id="KW-0804">Transcription</keyword>
<dbReference type="InterPro" id="IPR000524">
    <property type="entry name" value="Tscrpt_reg_HTH_GntR"/>
</dbReference>
<evidence type="ECO:0000313" key="5">
    <source>
        <dbReference type="EMBL" id="AKV10929.1"/>
    </source>
</evidence>
<proteinExistence type="predicted"/>
<gene>
    <name evidence="5" type="ORF">B723_22060</name>
</gene>
<protein>
    <submittedName>
        <fullName evidence="5">Transcriptional regulator</fullName>
    </submittedName>
</protein>
<keyword evidence="1" id="KW-0805">Transcription regulation</keyword>
<dbReference type="Gene3D" id="1.10.10.10">
    <property type="entry name" value="Winged helix-like DNA-binding domain superfamily/Winged helix DNA-binding domain"/>
    <property type="match status" value="1"/>
</dbReference>
<reference evidence="5 6" key="1">
    <citation type="journal article" date="2012" name="J. Bacteriol.">
        <title>Draft genome sequence of the cyanide-utilizing bacterium Pseudomonas fluorescens strain NCIMB 11764.</title>
        <authorList>
            <person name="Vilo C.A."/>
            <person name="Benedik M.J."/>
            <person name="Kunz D.A."/>
            <person name="Dong Q."/>
        </authorList>
    </citation>
    <scope>NUCLEOTIDE SEQUENCE [LARGE SCALE GENOMIC DNA]</scope>
    <source>
        <strain evidence="5 6">NCIMB 11764</strain>
    </source>
</reference>
<dbReference type="CDD" id="cd07377">
    <property type="entry name" value="WHTH_GntR"/>
    <property type="match status" value="1"/>
</dbReference>
<dbReference type="Gene3D" id="1.20.120.530">
    <property type="entry name" value="GntR ligand-binding domain-like"/>
    <property type="match status" value="1"/>
</dbReference>
<dbReference type="Pfam" id="PF00392">
    <property type="entry name" value="GntR"/>
    <property type="match status" value="1"/>
</dbReference>